<feature type="compositionally biased region" description="Basic residues" evidence="1">
    <location>
        <begin position="1"/>
        <end position="12"/>
    </location>
</feature>
<keyword evidence="3" id="KW-1185">Reference proteome</keyword>
<comment type="caution">
    <text evidence="2">The sequence shown here is derived from an EMBL/GenBank/DDBJ whole genome shotgun (WGS) entry which is preliminary data.</text>
</comment>
<feature type="region of interest" description="Disordered" evidence="1">
    <location>
        <begin position="1"/>
        <end position="23"/>
    </location>
</feature>
<evidence type="ECO:0000256" key="1">
    <source>
        <dbReference type="SAM" id="MobiDB-lite"/>
    </source>
</evidence>
<evidence type="ECO:0000313" key="3">
    <source>
        <dbReference type="Proteomes" id="UP001054945"/>
    </source>
</evidence>
<dbReference type="AlphaFoldDB" id="A0AAV4W3T1"/>
<proteinExistence type="predicted"/>
<organism evidence="2 3">
    <name type="scientific">Caerostris extrusa</name>
    <name type="common">Bark spider</name>
    <name type="synonym">Caerostris bankana</name>
    <dbReference type="NCBI Taxonomy" id="172846"/>
    <lineage>
        <taxon>Eukaryota</taxon>
        <taxon>Metazoa</taxon>
        <taxon>Ecdysozoa</taxon>
        <taxon>Arthropoda</taxon>
        <taxon>Chelicerata</taxon>
        <taxon>Arachnida</taxon>
        <taxon>Araneae</taxon>
        <taxon>Araneomorphae</taxon>
        <taxon>Entelegynae</taxon>
        <taxon>Araneoidea</taxon>
        <taxon>Araneidae</taxon>
        <taxon>Caerostris</taxon>
    </lineage>
</organism>
<evidence type="ECO:0000313" key="2">
    <source>
        <dbReference type="EMBL" id="GIY77440.1"/>
    </source>
</evidence>
<feature type="compositionally biased region" description="Polar residues" evidence="1">
    <location>
        <begin position="13"/>
        <end position="23"/>
    </location>
</feature>
<protein>
    <submittedName>
        <fullName evidence="2">Uncharacterized protein</fullName>
    </submittedName>
</protein>
<dbReference type="EMBL" id="BPLR01015625">
    <property type="protein sequence ID" value="GIY77440.1"/>
    <property type="molecule type" value="Genomic_DNA"/>
</dbReference>
<accession>A0AAV4W3T1</accession>
<sequence length="79" mass="8595">MPSIRFRKRKKSLNSTSRPGPYQSYNCVGKPSFISFDKLPLFFKGGGGGKGFFKRIGGGGFSLEKTYFVVSSNPCSSDG</sequence>
<gene>
    <name evidence="2" type="ORF">CEXT_192281</name>
</gene>
<reference evidence="2 3" key="1">
    <citation type="submission" date="2021-06" db="EMBL/GenBank/DDBJ databases">
        <title>Caerostris extrusa draft genome.</title>
        <authorList>
            <person name="Kono N."/>
            <person name="Arakawa K."/>
        </authorList>
    </citation>
    <scope>NUCLEOTIDE SEQUENCE [LARGE SCALE GENOMIC DNA]</scope>
</reference>
<dbReference type="Proteomes" id="UP001054945">
    <property type="component" value="Unassembled WGS sequence"/>
</dbReference>
<name>A0AAV4W3T1_CAEEX</name>